<reference evidence="5" key="1">
    <citation type="submission" date="2022-07" db="EMBL/GenBank/DDBJ databases">
        <title>Draft genome sequence of Zalerion maritima ATCC 34329, a (micro)plastics degrading marine fungus.</title>
        <authorList>
            <person name="Paco A."/>
            <person name="Goncalves M.F.M."/>
            <person name="Rocha-Santos T.A.P."/>
            <person name="Alves A."/>
        </authorList>
    </citation>
    <scope>NUCLEOTIDE SEQUENCE</scope>
    <source>
        <strain evidence="5">ATCC 34329</strain>
    </source>
</reference>
<gene>
    <name evidence="5" type="ORF">MKZ38_008013</name>
</gene>
<evidence type="ECO:0000256" key="2">
    <source>
        <dbReference type="ARBA" id="ARBA00023043"/>
    </source>
</evidence>
<dbReference type="SUPFAM" id="SSF48403">
    <property type="entry name" value="Ankyrin repeat"/>
    <property type="match status" value="2"/>
</dbReference>
<keyword evidence="1" id="KW-0677">Repeat</keyword>
<evidence type="ECO:0000256" key="1">
    <source>
        <dbReference type="ARBA" id="ARBA00022737"/>
    </source>
</evidence>
<keyword evidence="2 3" id="KW-0040">ANK repeat</keyword>
<feature type="repeat" description="ANK" evidence="3">
    <location>
        <begin position="341"/>
        <end position="374"/>
    </location>
</feature>
<dbReference type="Pfam" id="PF12796">
    <property type="entry name" value="Ank_2"/>
    <property type="match status" value="1"/>
</dbReference>
<feature type="compositionally biased region" description="Polar residues" evidence="4">
    <location>
        <begin position="9"/>
        <end position="21"/>
    </location>
</feature>
<feature type="repeat" description="ANK" evidence="3">
    <location>
        <begin position="207"/>
        <end position="236"/>
    </location>
</feature>
<name>A0AAD5RVB9_9PEZI</name>
<evidence type="ECO:0000313" key="5">
    <source>
        <dbReference type="EMBL" id="KAJ2904482.1"/>
    </source>
</evidence>
<dbReference type="EMBL" id="JAKWBI020000053">
    <property type="protein sequence ID" value="KAJ2904482.1"/>
    <property type="molecule type" value="Genomic_DNA"/>
</dbReference>
<evidence type="ECO:0000256" key="3">
    <source>
        <dbReference type="PROSITE-ProRule" id="PRU00023"/>
    </source>
</evidence>
<protein>
    <submittedName>
        <fullName evidence="5">Ankyrin</fullName>
    </submittedName>
</protein>
<feature type="repeat" description="ANK" evidence="3">
    <location>
        <begin position="721"/>
        <end position="754"/>
    </location>
</feature>
<evidence type="ECO:0000256" key="4">
    <source>
        <dbReference type="SAM" id="MobiDB-lite"/>
    </source>
</evidence>
<feature type="region of interest" description="Disordered" evidence="4">
    <location>
        <begin position="1"/>
        <end position="21"/>
    </location>
</feature>
<feature type="repeat" description="ANK" evidence="3">
    <location>
        <begin position="259"/>
        <end position="291"/>
    </location>
</feature>
<dbReference type="PRINTS" id="PR01415">
    <property type="entry name" value="ANKYRIN"/>
</dbReference>
<dbReference type="AlphaFoldDB" id="A0AAD5RVB9"/>
<dbReference type="InterPro" id="IPR002110">
    <property type="entry name" value="Ankyrin_rpt"/>
</dbReference>
<dbReference type="Proteomes" id="UP001201980">
    <property type="component" value="Unassembled WGS sequence"/>
</dbReference>
<keyword evidence="6" id="KW-1185">Reference proteome</keyword>
<feature type="repeat" description="ANK" evidence="3">
    <location>
        <begin position="306"/>
        <end position="338"/>
    </location>
</feature>
<dbReference type="Pfam" id="PF00023">
    <property type="entry name" value="Ank"/>
    <property type="match status" value="2"/>
</dbReference>
<dbReference type="PANTHER" id="PTHR24126">
    <property type="entry name" value="ANKYRIN REPEAT, PH AND SEC7 DOMAIN CONTAINING PROTEIN SECG-RELATED"/>
    <property type="match status" value="1"/>
</dbReference>
<sequence length="1012" mass="112296">MPRPRRQKQPSQAASFRQTRQSLRSTVSGDKPFIFNLPTEVLQLIAVETYNASLATHTRRATLAGPIGFNRQSFRDVLHLAQACRRWRNVGENVLYKLEALCDPQFQVAIGWAAFHGKIGTLEKALSVRETPSIKYSINDHVAERCHLMSRPAAVFFLEPSQRPIEHPLRQNPRDSSPPYATNIAPYLEPVPYLEPWILPTLKGIATALHIACATGQDEVVEYLIKKGADINIGSNVACSCRSVATGYANPRTPPSLLSYRTPLHTAICYDRTAIATLLLRLGASTDIENPPTHAMKSQKYRVRNDGETALHSACWTGNLELVRHIIENKYQTDIDQEDAHGSTALHYAFTAGHHKVLVPWLMDHGADIDHPVDGGSTLLQQSLNSSARAKATKLVELGADQKKALVTGGSFGNGYPIQVAMRGCGPEDLKLFRKCLEREWDPNFKDENGRSLLFNALVKGCQKRVRFLLNAGATRKIVPDLDGVTPLIAACERLTGDDLHFCCSNRVGMLNTVLGFGITVNHISSPRDGSPGKSALGILVATQLGPLIGTEPNYRSTLPPSIRQDNLKTCMRILLSKGADPNARLDGTPILLASFNAHGPAFCGLLLRAGASSPKDEEMDQMLDKALEEDHEDRFNFVLELDGQHKRISSGEIFRTAIREHKFRVAHGYLKAGLSPISEDMPNALLQLCSASTACRSMREPVIIEIIDRGDADINAVNENGECALLLAVKHNLSDCIIEKLVAQGADVNLQPANHPQVQTPLHFAVEKSQGRNISHMVDCSGGFAVGTDVLPCNKFIIHEYLSPRIVYSGHFSPQIVTWLHSVSDPLALDENGDTAYSICLRHASESISRRWGQFKGLPCPYTRLIFKKRREVPWEQKNKDGKSLITYLEDIHRYVKKHQARSLSLFNWLDAFFKSYILPQFLGGGRLPLHSLRGNPYYFTIEDPGGYWDEFSEDVDDELSCDCHNCLPLSDDDGPGMYGLDYDNYIDALDGFDGLPHHYYGESDEDDGFI</sequence>
<proteinExistence type="predicted"/>
<comment type="caution">
    <text evidence="5">The sequence shown here is derived from an EMBL/GenBank/DDBJ whole genome shotgun (WGS) entry which is preliminary data.</text>
</comment>
<dbReference type="SMART" id="SM00248">
    <property type="entry name" value="ANK"/>
    <property type="match status" value="9"/>
</dbReference>
<organism evidence="5 6">
    <name type="scientific">Zalerion maritima</name>
    <dbReference type="NCBI Taxonomy" id="339359"/>
    <lineage>
        <taxon>Eukaryota</taxon>
        <taxon>Fungi</taxon>
        <taxon>Dikarya</taxon>
        <taxon>Ascomycota</taxon>
        <taxon>Pezizomycotina</taxon>
        <taxon>Sordariomycetes</taxon>
        <taxon>Lulworthiomycetidae</taxon>
        <taxon>Lulworthiales</taxon>
        <taxon>Lulworthiaceae</taxon>
        <taxon>Zalerion</taxon>
    </lineage>
</organism>
<dbReference type="PROSITE" id="PS50297">
    <property type="entry name" value="ANK_REP_REGION"/>
    <property type="match status" value="5"/>
</dbReference>
<dbReference type="Gene3D" id="1.25.40.20">
    <property type="entry name" value="Ankyrin repeat-containing domain"/>
    <property type="match status" value="3"/>
</dbReference>
<dbReference type="PROSITE" id="PS50088">
    <property type="entry name" value="ANK_REPEAT"/>
    <property type="match status" value="5"/>
</dbReference>
<accession>A0AAD5RVB9</accession>
<dbReference type="InterPro" id="IPR036770">
    <property type="entry name" value="Ankyrin_rpt-contain_sf"/>
</dbReference>
<evidence type="ECO:0000313" key="6">
    <source>
        <dbReference type="Proteomes" id="UP001201980"/>
    </source>
</evidence>